<proteinExistence type="predicted"/>
<dbReference type="InterPro" id="IPR012916">
    <property type="entry name" value="RED_N"/>
</dbReference>
<accession>A0A899FYR5</accession>
<evidence type="ECO:0000256" key="3">
    <source>
        <dbReference type="SAM" id="MobiDB-lite"/>
    </source>
</evidence>
<keyword evidence="6" id="KW-1185">Reference proteome</keyword>
<comment type="subcellular location">
    <subcellularLocation>
        <location evidence="1">Nucleus</location>
    </subcellularLocation>
</comment>
<organism evidence="5 6">
    <name type="scientific">Pneumocystis wakefieldiae</name>
    <dbReference type="NCBI Taxonomy" id="38082"/>
    <lineage>
        <taxon>Eukaryota</taxon>
        <taxon>Fungi</taxon>
        <taxon>Dikarya</taxon>
        <taxon>Ascomycota</taxon>
        <taxon>Taphrinomycotina</taxon>
        <taxon>Pneumocystomycetes</taxon>
        <taxon>Pneumocystaceae</taxon>
        <taxon>Pneumocystis</taxon>
    </lineage>
</organism>
<dbReference type="AlphaFoldDB" id="A0A899FYR5"/>
<evidence type="ECO:0000259" key="4">
    <source>
        <dbReference type="Pfam" id="PF07808"/>
    </source>
</evidence>
<evidence type="ECO:0000256" key="1">
    <source>
        <dbReference type="ARBA" id="ARBA00004123"/>
    </source>
</evidence>
<dbReference type="OrthoDB" id="3366823at2759"/>
<dbReference type="InterPro" id="IPR039896">
    <property type="entry name" value="Red-like"/>
</dbReference>
<feature type="region of interest" description="Disordered" evidence="3">
    <location>
        <begin position="1"/>
        <end position="96"/>
    </location>
</feature>
<dbReference type="GO" id="GO:0005634">
    <property type="term" value="C:nucleus"/>
    <property type="evidence" value="ECO:0007669"/>
    <property type="project" value="UniProtKB-SubCell"/>
</dbReference>
<name>A0A899FYR5_9ASCO</name>
<gene>
    <name evidence="5" type="ORF">MERGE_001720</name>
</gene>
<feature type="domain" description="RED-like N-terminal" evidence="4">
    <location>
        <begin position="60"/>
        <end position="184"/>
    </location>
</feature>
<evidence type="ECO:0000256" key="2">
    <source>
        <dbReference type="ARBA" id="ARBA00023242"/>
    </source>
</evidence>
<feature type="compositionally biased region" description="Basic and acidic residues" evidence="3">
    <location>
        <begin position="78"/>
        <end position="95"/>
    </location>
</feature>
<protein>
    <recommendedName>
        <fullName evidence="4">RED-like N-terminal domain-containing protein</fullName>
    </recommendedName>
</protein>
<dbReference type="PANTHER" id="PTHR12765">
    <property type="entry name" value="RED PROTEIN IK FACTOR CYTOKINE IK"/>
    <property type="match status" value="1"/>
</dbReference>
<dbReference type="Proteomes" id="UP000663699">
    <property type="component" value="Chromosome 2"/>
</dbReference>
<feature type="compositionally biased region" description="Low complexity" evidence="3">
    <location>
        <begin position="12"/>
        <end position="23"/>
    </location>
</feature>
<evidence type="ECO:0000313" key="5">
    <source>
        <dbReference type="EMBL" id="QSL64419.1"/>
    </source>
</evidence>
<sequence>MNQDDFRRLLATPQPRGQTTPRPSFFRPISKNYRQTFIEKATKKKSSEKPAHKSQWSGKKTAKNEDSNTASSLLPEGYRNRAKELHKEDSEDRRTYSMQENMLSNLKEAVKRGEISHQDYLLQTQRLGGDFENSCLVRGLDRVLLEKVRNGEEIGISEPTFIHTDSTKTVETKEEVLDLDKIYTESLSKKKDLEERIPKRKNRDELLSVLKKQKTQDPVKEQSKFKAIGVRGEDPKKNELLKEKDDLCYEKKLLNQDQNEENEKKLILKKTKSTPIQDFPEKTEETLDDESNDIFDDVGTYDPLESINLYADQEQSKQNLNRHHINNTTISKKNYFHTSTSLSDDDIVEAGSLTRESILKNDVQLVNALKKAATLEHLDNHEENTHIKKKSVNMGFGLWLDDSCNDIDVNDDPFDDDDDLPVKSKRKIKTADTKRSKVATIT</sequence>
<keyword evidence="2" id="KW-0539">Nucleus</keyword>
<dbReference type="EMBL" id="CP054533">
    <property type="protein sequence ID" value="QSL64419.1"/>
    <property type="molecule type" value="Genomic_DNA"/>
</dbReference>
<dbReference type="Pfam" id="PF07808">
    <property type="entry name" value="RED_N"/>
    <property type="match status" value="1"/>
</dbReference>
<evidence type="ECO:0000313" key="6">
    <source>
        <dbReference type="Proteomes" id="UP000663699"/>
    </source>
</evidence>
<reference evidence="5" key="1">
    <citation type="submission" date="2020-06" db="EMBL/GenBank/DDBJ databases">
        <title>Genomes of multiple members of Pneumocystis genus reveal paths to human pathogen Pneumocystis jirovecii.</title>
        <authorList>
            <person name="Cisse O.H."/>
            <person name="Ma L."/>
            <person name="Dekker J."/>
            <person name="Khil P."/>
            <person name="Jo J."/>
            <person name="Brenchley J."/>
            <person name="Blair R."/>
            <person name="Pahar B."/>
            <person name="Chabe M."/>
            <person name="Van Rompay K.A."/>
            <person name="Keesler R."/>
            <person name="Sukura A."/>
            <person name="Hirsch V."/>
            <person name="Kutty G."/>
            <person name="Liu Y."/>
            <person name="Peng L."/>
            <person name="Chen J."/>
            <person name="Song J."/>
            <person name="Weissenbacher-Lang C."/>
            <person name="Xu J."/>
            <person name="Upham N.S."/>
            <person name="Stajich J.E."/>
            <person name="Cuomo C.A."/>
            <person name="Cushion M.T."/>
            <person name="Kovacs J.A."/>
        </authorList>
    </citation>
    <scope>NUCLEOTIDE SEQUENCE</scope>
    <source>
        <strain evidence="5">2A</strain>
    </source>
</reference>